<reference evidence="1 2" key="1">
    <citation type="journal article" date="2022" name="Hortic Res">
        <title>A haplotype resolved chromosomal level avocado genome allows analysis of novel avocado genes.</title>
        <authorList>
            <person name="Nath O."/>
            <person name="Fletcher S.J."/>
            <person name="Hayward A."/>
            <person name="Shaw L.M."/>
            <person name="Masouleh A.K."/>
            <person name="Furtado A."/>
            <person name="Henry R.J."/>
            <person name="Mitter N."/>
        </authorList>
    </citation>
    <scope>NUCLEOTIDE SEQUENCE [LARGE SCALE GENOMIC DNA]</scope>
    <source>
        <strain evidence="2">cv. Hass</strain>
    </source>
</reference>
<comment type="caution">
    <text evidence="1">The sequence shown here is derived from an EMBL/GenBank/DDBJ whole genome shotgun (WGS) entry which is preliminary data.</text>
</comment>
<organism evidence="1 2">
    <name type="scientific">Persea americana</name>
    <name type="common">Avocado</name>
    <dbReference type="NCBI Taxonomy" id="3435"/>
    <lineage>
        <taxon>Eukaryota</taxon>
        <taxon>Viridiplantae</taxon>
        <taxon>Streptophyta</taxon>
        <taxon>Embryophyta</taxon>
        <taxon>Tracheophyta</taxon>
        <taxon>Spermatophyta</taxon>
        <taxon>Magnoliopsida</taxon>
        <taxon>Magnoliidae</taxon>
        <taxon>Laurales</taxon>
        <taxon>Lauraceae</taxon>
        <taxon>Persea</taxon>
    </lineage>
</organism>
<dbReference type="Proteomes" id="UP001234297">
    <property type="component" value="Chromosome 2"/>
</dbReference>
<proteinExistence type="predicted"/>
<dbReference type="EMBL" id="CM056810">
    <property type="protein sequence ID" value="KAJ8644309.1"/>
    <property type="molecule type" value="Genomic_DNA"/>
</dbReference>
<evidence type="ECO:0000313" key="1">
    <source>
        <dbReference type="EMBL" id="KAJ8644309.1"/>
    </source>
</evidence>
<sequence>MTQSEKYKEANVTQTLFSYLCSNLSLASAARTGSLTKQKPPGSAPGDFFCFLEDSDSLFFFAESFLFCNGTQQVSCKEEIADM</sequence>
<protein>
    <submittedName>
        <fullName evidence="1">Uncharacterized protein</fullName>
    </submittedName>
</protein>
<evidence type="ECO:0000313" key="2">
    <source>
        <dbReference type="Proteomes" id="UP001234297"/>
    </source>
</evidence>
<accession>A0ACC2MG31</accession>
<name>A0ACC2MG31_PERAE</name>
<keyword evidence="2" id="KW-1185">Reference proteome</keyword>
<gene>
    <name evidence="1" type="ORF">MRB53_006057</name>
</gene>